<name>A0ABS9H756_9BACL</name>
<proteinExistence type="predicted"/>
<dbReference type="RefSeq" id="WP_236339272.1">
    <property type="nucleotide sequence ID" value="NZ_JAKIJS010000007.1"/>
</dbReference>
<organism evidence="2 3">
    <name type="scientific">Pseudalkalibacillus berkeleyi</name>
    <dbReference type="NCBI Taxonomy" id="1069813"/>
    <lineage>
        <taxon>Bacteria</taxon>
        <taxon>Bacillati</taxon>
        <taxon>Bacillota</taxon>
        <taxon>Bacilli</taxon>
        <taxon>Bacillales</taxon>
        <taxon>Fictibacillaceae</taxon>
        <taxon>Pseudalkalibacillus</taxon>
    </lineage>
</organism>
<keyword evidence="3" id="KW-1185">Reference proteome</keyword>
<comment type="caution">
    <text evidence="2">The sequence shown here is derived from an EMBL/GenBank/DDBJ whole genome shotgun (WGS) entry which is preliminary data.</text>
</comment>
<dbReference type="EMBL" id="JAKIJS010000007">
    <property type="protein sequence ID" value="MCF6139625.1"/>
    <property type="molecule type" value="Genomic_DNA"/>
</dbReference>
<keyword evidence="1" id="KW-1133">Transmembrane helix</keyword>
<sequence>MDDKLKQLDQIMDKAVYQKKRFTDARKQAVMKQIREQPNPPMFLEKYMGRIKPLLSLAVCLCFLLFSVTYILEPPQKGEKFIDGALLTSDQVVTSLPLINRVAHIAIQENGFIEYVNVTKREKFVSLNIEIASHASKAEVRSSVEEMFHKGTELYTGIEAVEEIGQPWIGYTVEINVRKQHDKKGVWKEQNDSAFVRGLKQNDQNKITWLDKEKGLH</sequence>
<keyword evidence="1" id="KW-0472">Membrane</keyword>
<protein>
    <submittedName>
        <fullName evidence="2">Uncharacterized protein</fullName>
    </submittedName>
</protein>
<gene>
    <name evidence="2" type="ORF">L2716_18075</name>
</gene>
<evidence type="ECO:0000313" key="3">
    <source>
        <dbReference type="Proteomes" id="UP001649381"/>
    </source>
</evidence>
<keyword evidence="1" id="KW-0812">Transmembrane</keyword>
<dbReference type="Proteomes" id="UP001649381">
    <property type="component" value="Unassembled WGS sequence"/>
</dbReference>
<reference evidence="2 3" key="1">
    <citation type="submission" date="2022-01" db="EMBL/GenBank/DDBJ databases">
        <title>Alkalihalobacillus sp. EGI L200015, a novel bacterium isolated from a salt lake sediment.</title>
        <authorList>
            <person name="Gao L."/>
            <person name="Fang B.-Z."/>
            <person name="Li W.-J."/>
        </authorList>
    </citation>
    <scope>NUCLEOTIDE SEQUENCE [LARGE SCALE GENOMIC DNA]</scope>
    <source>
        <strain evidence="2 3">KCTC 12718</strain>
    </source>
</reference>
<accession>A0ABS9H756</accession>
<evidence type="ECO:0000256" key="1">
    <source>
        <dbReference type="SAM" id="Phobius"/>
    </source>
</evidence>
<feature type="transmembrane region" description="Helical" evidence="1">
    <location>
        <begin position="54"/>
        <end position="72"/>
    </location>
</feature>
<evidence type="ECO:0000313" key="2">
    <source>
        <dbReference type="EMBL" id="MCF6139625.1"/>
    </source>
</evidence>